<dbReference type="STRING" id="391625.PPSIR1_02843"/>
<keyword evidence="8" id="KW-1185">Reference proteome</keyword>
<comment type="pathway">
    <text evidence="1">Secondary metabolite biosynthesis; hopanoid biosynthesis.</text>
</comment>
<feature type="domain" description="Squalene cyclase C-terminal" evidence="5">
    <location>
        <begin position="353"/>
        <end position="557"/>
    </location>
</feature>
<dbReference type="Proteomes" id="UP000005801">
    <property type="component" value="Unassembled WGS sequence"/>
</dbReference>
<protein>
    <submittedName>
        <fullName evidence="7">Putative squalene-hopene cyclase</fullName>
    </submittedName>
</protein>
<dbReference type="PANTHER" id="PTHR11764:SF20">
    <property type="entry name" value="LANOSTEROL SYNTHASE"/>
    <property type="match status" value="1"/>
</dbReference>
<evidence type="ECO:0000256" key="1">
    <source>
        <dbReference type="ARBA" id="ARBA00004999"/>
    </source>
</evidence>
<dbReference type="Pfam" id="PF13249">
    <property type="entry name" value="SQHop_cyclase_N"/>
    <property type="match status" value="1"/>
</dbReference>
<feature type="region of interest" description="Disordered" evidence="4">
    <location>
        <begin position="637"/>
        <end position="658"/>
    </location>
</feature>
<evidence type="ECO:0000259" key="6">
    <source>
        <dbReference type="Pfam" id="PF13249"/>
    </source>
</evidence>
<evidence type="ECO:0000313" key="7">
    <source>
        <dbReference type="EMBL" id="EDM77587.1"/>
    </source>
</evidence>
<evidence type="ECO:0000256" key="2">
    <source>
        <dbReference type="ARBA" id="ARBA00009755"/>
    </source>
</evidence>
<dbReference type="PANTHER" id="PTHR11764">
    <property type="entry name" value="TERPENE CYCLASE/MUTASE FAMILY MEMBER"/>
    <property type="match status" value="1"/>
</dbReference>
<dbReference type="GO" id="GO:0005811">
    <property type="term" value="C:lipid droplet"/>
    <property type="evidence" value="ECO:0007669"/>
    <property type="project" value="InterPro"/>
</dbReference>
<dbReference type="AlphaFoldDB" id="A6G939"/>
<feature type="region of interest" description="Disordered" evidence="4">
    <location>
        <begin position="1"/>
        <end position="30"/>
    </location>
</feature>
<dbReference type="Gene3D" id="1.50.10.20">
    <property type="match status" value="2"/>
</dbReference>
<dbReference type="EMBL" id="ABCS01000043">
    <property type="protein sequence ID" value="EDM77587.1"/>
    <property type="molecule type" value="Genomic_DNA"/>
</dbReference>
<sequence>MTAMLDDATSTTRASRAGTARPSTPADTRLSPLEAAIARSRGWCQEWWARIHGPTPWLVAVPDIGPTCEVLLADALFHDLSDEEREGMLAWVRAEQHEDGGWRNLDGELDLSLTCLGYWARIQGGEDPQTPALVRALRLIHELGGARKANLTVRLWLALADTVPWSWIPAVPAELYLLPEFLPLSPARLSPWARQMVNAFHLMAESKARIHLYPARELLLLRDGELIPPRLTSPGLAGDMLQAFDQSIKLTRALPRGVVHRRSLNQAMIWLEGSQQRHGGWFSARPTLYSLLALRVAGAHSNDPRLVRGLAYLRRARGQVEAGGAVHLAQGLSDRPLAKVARLGRVVNLEQDDHETGEALRTRVLAAELAHAGPWQRRADAPVGGWPNEERGHRHLDLRATCSVLATLRSEPARTPAVRASLRRAAEVLLAMQERDGSFARFERGESDVPLSRLPWRDADQLNLGAPRDSGKVVLTAMVIRELASLGWRREDDRVARGLDWLFNAFEHEAHGWSVSTLAGVVRAFAAQLPPTDERRAAAEQALRKRQWEDGSFGDELSTARALITLLELQPRGVPCVQCERAARQLVGRVGLLARERASVPGASFSAPLPGYGLSPRLRDPGAGVRDLHLALVRFAERTRKPKSKPTEPANRDATLRD</sequence>
<dbReference type="UniPathway" id="UPA00337"/>
<reference evidence="7 8" key="1">
    <citation type="submission" date="2007-06" db="EMBL/GenBank/DDBJ databases">
        <authorList>
            <person name="Shimkets L."/>
            <person name="Ferriera S."/>
            <person name="Johnson J."/>
            <person name="Kravitz S."/>
            <person name="Beeson K."/>
            <person name="Sutton G."/>
            <person name="Rogers Y.-H."/>
            <person name="Friedman R."/>
            <person name="Frazier M."/>
            <person name="Venter J.C."/>
        </authorList>
    </citation>
    <scope>NUCLEOTIDE SEQUENCE [LARGE SCALE GENOMIC DNA]</scope>
    <source>
        <strain evidence="7 8">SIR-1</strain>
    </source>
</reference>
<dbReference type="SUPFAM" id="SSF48239">
    <property type="entry name" value="Terpenoid cyclases/Protein prenyltransferases"/>
    <property type="match status" value="2"/>
</dbReference>
<proteinExistence type="inferred from homology"/>
<evidence type="ECO:0000256" key="3">
    <source>
        <dbReference type="ARBA" id="ARBA00022737"/>
    </source>
</evidence>
<name>A6G939_9BACT</name>
<comment type="caution">
    <text evidence="7">The sequence shown here is derived from an EMBL/GenBank/DDBJ whole genome shotgun (WGS) entry which is preliminary data.</text>
</comment>
<dbReference type="InterPro" id="IPR032697">
    <property type="entry name" value="SQ_cyclase_N"/>
</dbReference>
<organism evidence="7 8">
    <name type="scientific">Plesiocystis pacifica SIR-1</name>
    <dbReference type="NCBI Taxonomy" id="391625"/>
    <lineage>
        <taxon>Bacteria</taxon>
        <taxon>Pseudomonadati</taxon>
        <taxon>Myxococcota</taxon>
        <taxon>Polyangia</taxon>
        <taxon>Nannocystales</taxon>
        <taxon>Nannocystaceae</taxon>
        <taxon>Plesiocystis</taxon>
    </lineage>
</organism>
<evidence type="ECO:0000259" key="5">
    <source>
        <dbReference type="Pfam" id="PF13243"/>
    </source>
</evidence>
<dbReference type="OrthoDB" id="9758578at2"/>
<dbReference type="RefSeq" id="WP_006973234.1">
    <property type="nucleotide sequence ID" value="NZ_ABCS01000043.1"/>
</dbReference>
<feature type="domain" description="Squalene cyclase N-terminal" evidence="6">
    <location>
        <begin position="69"/>
        <end position="315"/>
    </location>
</feature>
<dbReference type="InterPro" id="IPR008930">
    <property type="entry name" value="Terpenoid_cyclase/PrenylTrfase"/>
</dbReference>
<dbReference type="Pfam" id="PF13243">
    <property type="entry name" value="SQHop_cyclase_C"/>
    <property type="match status" value="1"/>
</dbReference>
<dbReference type="InterPro" id="IPR032696">
    <property type="entry name" value="SQ_cyclase_C"/>
</dbReference>
<evidence type="ECO:0000313" key="8">
    <source>
        <dbReference type="Proteomes" id="UP000005801"/>
    </source>
</evidence>
<evidence type="ECO:0000256" key="4">
    <source>
        <dbReference type="SAM" id="MobiDB-lite"/>
    </source>
</evidence>
<comment type="similarity">
    <text evidence="2">Belongs to the terpene cyclase/mutase family.</text>
</comment>
<keyword evidence="3" id="KW-0677">Repeat</keyword>
<dbReference type="InterPro" id="IPR018333">
    <property type="entry name" value="Squalene_cyclase"/>
</dbReference>
<feature type="compositionally biased region" description="Low complexity" evidence="4">
    <location>
        <begin position="8"/>
        <end position="24"/>
    </location>
</feature>
<gene>
    <name evidence="7" type="ORF">PPSIR1_02843</name>
</gene>
<dbReference type="eggNOG" id="COG1657">
    <property type="taxonomic scope" value="Bacteria"/>
</dbReference>
<dbReference type="GO" id="GO:0016866">
    <property type="term" value="F:intramolecular transferase activity"/>
    <property type="evidence" value="ECO:0007669"/>
    <property type="project" value="InterPro"/>
</dbReference>
<dbReference type="GO" id="GO:0016104">
    <property type="term" value="P:triterpenoid biosynthetic process"/>
    <property type="evidence" value="ECO:0007669"/>
    <property type="project" value="InterPro"/>
</dbReference>
<accession>A6G939</accession>